<dbReference type="Pfam" id="PF00216">
    <property type="entry name" value="Bac_DNA_binding"/>
    <property type="match status" value="1"/>
</dbReference>
<proteinExistence type="inferred from homology"/>
<comment type="similarity">
    <text evidence="1 3">Belongs to the bacterial histone-like protein family.</text>
</comment>
<dbReference type="PROSITE" id="PS00045">
    <property type="entry name" value="HISTONE_LIKE"/>
    <property type="match status" value="1"/>
</dbReference>
<organism evidence="4 5">
    <name type="scientific">Fibrobacter succinogenes</name>
    <name type="common">Bacteroides succinogenes</name>
    <dbReference type="NCBI Taxonomy" id="833"/>
    <lineage>
        <taxon>Bacteria</taxon>
        <taxon>Pseudomonadati</taxon>
        <taxon>Fibrobacterota</taxon>
        <taxon>Fibrobacteria</taxon>
        <taxon>Fibrobacterales</taxon>
        <taxon>Fibrobacteraceae</taxon>
        <taxon>Fibrobacter</taxon>
    </lineage>
</organism>
<dbReference type="OMA" id="EMLFDQV"/>
<dbReference type="Gene3D" id="4.10.520.10">
    <property type="entry name" value="IHF-like DNA-binding proteins"/>
    <property type="match status" value="1"/>
</dbReference>
<dbReference type="InterPro" id="IPR000119">
    <property type="entry name" value="Hist_DNA-bd"/>
</dbReference>
<dbReference type="SUPFAM" id="SSF47729">
    <property type="entry name" value="IHF-like DNA-binding proteins"/>
    <property type="match status" value="1"/>
</dbReference>
<dbReference type="RefSeq" id="WP_014545436.1">
    <property type="nucleotide sequence ID" value="NZ_UHJL01000001.1"/>
</dbReference>
<dbReference type="EMBL" id="UHJL01000001">
    <property type="protein sequence ID" value="SUQ20105.1"/>
    <property type="molecule type" value="Genomic_DNA"/>
</dbReference>
<gene>
    <name evidence="4" type="ORF">SAMN05661053_1358</name>
</gene>
<dbReference type="InterPro" id="IPR010992">
    <property type="entry name" value="IHF-like_DNA-bd_dom_sf"/>
</dbReference>
<evidence type="ECO:0000256" key="2">
    <source>
        <dbReference type="ARBA" id="ARBA00023125"/>
    </source>
</evidence>
<dbReference type="AlphaFoldDB" id="A0A380RXV0"/>
<evidence type="ECO:0000256" key="1">
    <source>
        <dbReference type="ARBA" id="ARBA00010529"/>
    </source>
</evidence>
<reference evidence="4 5" key="1">
    <citation type="submission" date="2017-08" db="EMBL/GenBank/DDBJ databases">
        <authorList>
            <person name="de Groot N.N."/>
        </authorList>
    </citation>
    <scope>NUCLEOTIDE SEQUENCE [LARGE SCALE GENOMIC DNA]</scope>
    <source>
        <strain evidence="4 5">HM2</strain>
    </source>
</reference>
<sequence>MANITKQSLIQEIAKSTGFVRNDIKIVVEQFLDLLGEKLIEGNTIEIRGFGTFACKPRKARPARNPRTGETVLIDERLVPTFKFSNDIKDKINSLEGILGEASVQPELETENEIVHVGSDDDSI</sequence>
<dbReference type="InterPro" id="IPR020816">
    <property type="entry name" value="Histone-like_DNA-bd_CS"/>
</dbReference>
<dbReference type="GO" id="GO:0005829">
    <property type="term" value="C:cytosol"/>
    <property type="evidence" value="ECO:0007669"/>
    <property type="project" value="TreeGrafter"/>
</dbReference>
<evidence type="ECO:0000313" key="4">
    <source>
        <dbReference type="EMBL" id="SUQ20105.1"/>
    </source>
</evidence>
<dbReference type="GO" id="GO:0030527">
    <property type="term" value="F:structural constituent of chromatin"/>
    <property type="evidence" value="ECO:0007669"/>
    <property type="project" value="InterPro"/>
</dbReference>
<dbReference type="Proteomes" id="UP000255423">
    <property type="component" value="Unassembled WGS sequence"/>
</dbReference>
<protein>
    <submittedName>
        <fullName evidence="4">Integration host factor subunit beta</fullName>
    </submittedName>
</protein>
<keyword evidence="2" id="KW-0238">DNA-binding</keyword>
<dbReference type="PANTHER" id="PTHR33175:SF2">
    <property type="entry name" value="INTEGRATION HOST FACTOR SUBUNIT ALPHA"/>
    <property type="match status" value="1"/>
</dbReference>
<dbReference type="SMART" id="SM00411">
    <property type="entry name" value="BHL"/>
    <property type="match status" value="1"/>
</dbReference>
<accession>A0A380RXV0</accession>
<name>A0A380RXV0_FIBSU</name>
<dbReference type="PANTHER" id="PTHR33175">
    <property type="entry name" value="DNA-BINDING PROTEIN HU"/>
    <property type="match status" value="1"/>
</dbReference>
<dbReference type="CDD" id="cd13836">
    <property type="entry name" value="IHF_B"/>
    <property type="match status" value="1"/>
</dbReference>
<evidence type="ECO:0000313" key="5">
    <source>
        <dbReference type="Proteomes" id="UP000255423"/>
    </source>
</evidence>
<evidence type="ECO:0000256" key="3">
    <source>
        <dbReference type="RuleBase" id="RU003939"/>
    </source>
</evidence>
<dbReference type="GO" id="GO:0003677">
    <property type="term" value="F:DNA binding"/>
    <property type="evidence" value="ECO:0007669"/>
    <property type="project" value="UniProtKB-KW"/>
</dbReference>
<dbReference type="PRINTS" id="PR01727">
    <property type="entry name" value="DNABINDINGHU"/>
</dbReference>